<proteinExistence type="predicted"/>
<dbReference type="STRING" id="1448308.A0A2T2MZP1"/>
<sequence>DIAIDFVTRLLTFYNLVSKVFYNTILVVIDRFIKYAEIILFRNNYTALELVQVILNRVVRYYKLL</sequence>
<evidence type="ECO:0000313" key="3">
    <source>
        <dbReference type="Proteomes" id="UP000240883"/>
    </source>
</evidence>
<evidence type="ECO:0000313" key="1">
    <source>
        <dbReference type="EMBL" id="PSN58666.1"/>
    </source>
</evidence>
<name>A0A2T2MZP1_CORCC</name>
<gene>
    <name evidence="2" type="ORF">BS50DRAFT_510009</name>
    <name evidence="1" type="ORF">BS50DRAFT_510011</name>
</gene>
<dbReference type="Proteomes" id="UP000240883">
    <property type="component" value="Unassembled WGS sequence"/>
</dbReference>
<dbReference type="AlphaFoldDB" id="A0A2T2MZP1"/>
<dbReference type="EMBL" id="KZ678226">
    <property type="protein sequence ID" value="PSN58666.1"/>
    <property type="molecule type" value="Genomic_DNA"/>
</dbReference>
<keyword evidence="3" id="KW-1185">Reference proteome</keyword>
<protein>
    <submittedName>
        <fullName evidence="2">Uncharacterized protein</fullName>
    </submittedName>
</protein>
<dbReference type="EMBL" id="KZ678225">
    <property type="protein sequence ID" value="PSN58667.1"/>
    <property type="molecule type" value="Genomic_DNA"/>
</dbReference>
<evidence type="ECO:0000313" key="2">
    <source>
        <dbReference type="EMBL" id="PSN58667.1"/>
    </source>
</evidence>
<accession>A0A2T2MZP1</accession>
<dbReference type="OrthoDB" id="3689183at2759"/>
<organism evidence="2 3">
    <name type="scientific">Corynespora cassiicola Philippines</name>
    <dbReference type="NCBI Taxonomy" id="1448308"/>
    <lineage>
        <taxon>Eukaryota</taxon>
        <taxon>Fungi</taxon>
        <taxon>Dikarya</taxon>
        <taxon>Ascomycota</taxon>
        <taxon>Pezizomycotina</taxon>
        <taxon>Dothideomycetes</taxon>
        <taxon>Pleosporomycetidae</taxon>
        <taxon>Pleosporales</taxon>
        <taxon>Corynesporascaceae</taxon>
        <taxon>Corynespora</taxon>
    </lineage>
</organism>
<reference evidence="2 3" key="1">
    <citation type="journal article" date="2018" name="Front. Microbiol.">
        <title>Genome-Wide Analysis of Corynespora cassiicola Leaf Fall Disease Putative Effectors.</title>
        <authorList>
            <person name="Lopez D."/>
            <person name="Ribeiro S."/>
            <person name="Label P."/>
            <person name="Fumanal B."/>
            <person name="Venisse J.S."/>
            <person name="Kohler A."/>
            <person name="de Oliveira R.R."/>
            <person name="Labutti K."/>
            <person name="Lipzen A."/>
            <person name="Lail K."/>
            <person name="Bauer D."/>
            <person name="Ohm R.A."/>
            <person name="Barry K.W."/>
            <person name="Spatafora J."/>
            <person name="Grigoriev I.V."/>
            <person name="Martin F.M."/>
            <person name="Pujade-Renaud V."/>
        </authorList>
    </citation>
    <scope>NUCLEOTIDE SEQUENCE [LARGE SCALE GENOMIC DNA]</scope>
    <source>
        <strain evidence="2 3">Philippines</strain>
    </source>
</reference>
<feature type="non-terminal residue" evidence="2">
    <location>
        <position position="1"/>
    </location>
</feature>